<dbReference type="SMART" id="SM00466">
    <property type="entry name" value="SRA"/>
    <property type="match status" value="1"/>
</dbReference>
<dbReference type="EMBL" id="SDAM02000091">
    <property type="protein sequence ID" value="KAH6830850.1"/>
    <property type="molecule type" value="Genomic_DNA"/>
</dbReference>
<feature type="domain" description="SET" evidence="9">
    <location>
        <begin position="871"/>
        <end position="992"/>
    </location>
</feature>
<feature type="domain" description="Post-SET" evidence="11">
    <location>
        <begin position="1006"/>
        <end position="1022"/>
    </location>
</feature>
<dbReference type="Pfam" id="PF00856">
    <property type="entry name" value="SET"/>
    <property type="match status" value="1"/>
</dbReference>
<dbReference type="GO" id="GO:0032259">
    <property type="term" value="P:methylation"/>
    <property type="evidence" value="ECO:0007669"/>
    <property type="project" value="UniProtKB-KW"/>
</dbReference>
<dbReference type="InterPro" id="IPR007728">
    <property type="entry name" value="Pre-SET_dom"/>
</dbReference>
<keyword evidence="7 8" id="KW-0539">Nucleus</keyword>
<dbReference type="SUPFAM" id="SSF82199">
    <property type="entry name" value="SET domain"/>
    <property type="match status" value="1"/>
</dbReference>
<dbReference type="Pfam" id="PF02182">
    <property type="entry name" value="SAD_SRA"/>
    <property type="match status" value="1"/>
</dbReference>
<protein>
    <submittedName>
        <fullName evidence="13">Uncharacterized protein</fullName>
    </submittedName>
</protein>
<dbReference type="SMART" id="SM00317">
    <property type="entry name" value="SET"/>
    <property type="match status" value="1"/>
</dbReference>
<evidence type="ECO:0000256" key="2">
    <source>
        <dbReference type="ARBA" id="ARBA00022454"/>
    </source>
</evidence>
<dbReference type="InterPro" id="IPR003105">
    <property type="entry name" value="SRA_YDG"/>
</dbReference>
<dbReference type="InterPro" id="IPR003616">
    <property type="entry name" value="Post-SET_dom"/>
</dbReference>
<keyword evidence="6" id="KW-0156">Chromatin regulator</keyword>
<dbReference type="SMART" id="SM00468">
    <property type="entry name" value="PreSET"/>
    <property type="match status" value="1"/>
</dbReference>
<evidence type="ECO:0000259" key="9">
    <source>
        <dbReference type="PROSITE" id="PS50280"/>
    </source>
</evidence>
<evidence type="ECO:0000256" key="3">
    <source>
        <dbReference type="ARBA" id="ARBA00022603"/>
    </source>
</evidence>
<organism evidence="13 14">
    <name type="scientific">Perilla frutescens var. hirtella</name>
    <name type="common">Perilla citriodora</name>
    <name type="synonym">Perilla setoyensis</name>
    <dbReference type="NCBI Taxonomy" id="608512"/>
    <lineage>
        <taxon>Eukaryota</taxon>
        <taxon>Viridiplantae</taxon>
        <taxon>Streptophyta</taxon>
        <taxon>Embryophyta</taxon>
        <taxon>Tracheophyta</taxon>
        <taxon>Spermatophyta</taxon>
        <taxon>Magnoliopsida</taxon>
        <taxon>eudicotyledons</taxon>
        <taxon>Gunneridae</taxon>
        <taxon>Pentapetalae</taxon>
        <taxon>asterids</taxon>
        <taxon>lamiids</taxon>
        <taxon>Lamiales</taxon>
        <taxon>Lamiaceae</taxon>
        <taxon>Nepetoideae</taxon>
        <taxon>Elsholtzieae</taxon>
        <taxon>Perilla</taxon>
    </lineage>
</organism>
<dbReference type="Proteomes" id="UP001190926">
    <property type="component" value="Unassembled WGS sequence"/>
</dbReference>
<dbReference type="Pfam" id="PF05033">
    <property type="entry name" value="Pre-SET"/>
    <property type="match status" value="1"/>
</dbReference>
<keyword evidence="14" id="KW-1185">Reference proteome</keyword>
<dbReference type="SUPFAM" id="SSF88697">
    <property type="entry name" value="PUA domain-like"/>
    <property type="match status" value="1"/>
</dbReference>
<evidence type="ECO:0000256" key="4">
    <source>
        <dbReference type="ARBA" id="ARBA00022679"/>
    </source>
</evidence>
<dbReference type="PROSITE" id="PS50280">
    <property type="entry name" value="SET"/>
    <property type="match status" value="1"/>
</dbReference>
<evidence type="ECO:0000256" key="7">
    <source>
        <dbReference type="ARBA" id="ARBA00023242"/>
    </source>
</evidence>
<dbReference type="PANTHER" id="PTHR45660">
    <property type="entry name" value="HISTONE-LYSINE N-METHYLTRANSFERASE SETMAR"/>
    <property type="match status" value="1"/>
</dbReference>
<keyword evidence="4" id="KW-0808">Transferase</keyword>
<comment type="caution">
    <text evidence="13">The sequence shown here is derived from an EMBL/GenBank/DDBJ whole genome shotgun (WGS) entry which is preliminary data.</text>
</comment>
<dbReference type="Gene3D" id="2.170.270.10">
    <property type="entry name" value="SET domain"/>
    <property type="match status" value="1"/>
</dbReference>
<evidence type="ECO:0000259" key="10">
    <source>
        <dbReference type="PROSITE" id="PS50867"/>
    </source>
</evidence>
<dbReference type="PROSITE" id="PS50868">
    <property type="entry name" value="POST_SET"/>
    <property type="match status" value="1"/>
</dbReference>
<keyword evidence="2" id="KW-0158">Chromosome</keyword>
<evidence type="ECO:0000256" key="5">
    <source>
        <dbReference type="ARBA" id="ARBA00022691"/>
    </source>
</evidence>
<evidence type="ECO:0000256" key="6">
    <source>
        <dbReference type="ARBA" id="ARBA00022853"/>
    </source>
</evidence>
<evidence type="ECO:0000313" key="13">
    <source>
        <dbReference type="EMBL" id="KAH6830850.1"/>
    </source>
</evidence>
<dbReference type="InterPro" id="IPR001214">
    <property type="entry name" value="SET_dom"/>
</dbReference>
<evidence type="ECO:0000313" key="14">
    <source>
        <dbReference type="Proteomes" id="UP001190926"/>
    </source>
</evidence>
<dbReference type="InterPro" id="IPR046341">
    <property type="entry name" value="SET_dom_sf"/>
</dbReference>
<dbReference type="GO" id="GO:0003690">
    <property type="term" value="F:double-stranded DNA binding"/>
    <property type="evidence" value="ECO:0007669"/>
    <property type="project" value="TreeGrafter"/>
</dbReference>
<reference evidence="13 14" key="1">
    <citation type="journal article" date="2021" name="Nat. Commun.">
        <title>Incipient diploidization of the medicinal plant Perilla within 10,000 years.</title>
        <authorList>
            <person name="Zhang Y."/>
            <person name="Shen Q."/>
            <person name="Leng L."/>
            <person name="Zhang D."/>
            <person name="Chen S."/>
            <person name="Shi Y."/>
            <person name="Ning Z."/>
            <person name="Chen S."/>
        </authorList>
    </citation>
    <scope>NUCLEOTIDE SEQUENCE [LARGE SCALE GENOMIC DNA]</scope>
    <source>
        <strain evidence="14">cv. PC099</strain>
    </source>
</reference>
<dbReference type="PROSITE" id="PS51015">
    <property type="entry name" value="YDG"/>
    <property type="match status" value="1"/>
</dbReference>
<dbReference type="GO" id="GO:0008270">
    <property type="term" value="F:zinc ion binding"/>
    <property type="evidence" value="ECO:0007669"/>
    <property type="project" value="InterPro"/>
</dbReference>
<dbReference type="GO" id="GO:0042054">
    <property type="term" value="F:histone methyltransferase activity"/>
    <property type="evidence" value="ECO:0007669"/>
    <property type="project" value="InterPro"/>
</dbReference>
<evidence type="ECO:0000256" key="1">
    <source>
        <dbReference type="ARBA" id="ARBA00004286"/>
    </source>
</evidence>
<comment type="subcellular location">
    <subcellularLocation>
        <location evidence="1">Chromosome</location>
    </subcellularLocation>
    <subcellularLocation>
        <location evidence="8">Nucleus</location>
    </subcellularLocation>
</comment>
<dbReference type="GO" id="GO:0005694">
    <property type="term" value="C:chromosome"/>
    <property type="evidence" value="ECO:0007669"/>
    <property type="project" value="UniProtKB-SubCell"/>
</dbReference>
<proteinExistence type="predicted"/>
<sequence length="1042" mass="118266">METTWYLKLLRRFTAAMMQRFSAAMMQRFTAARTWPPRWMRRERCWPMLSFRILQHTSIQVEDQILLPLLLLAYWLIRALPKMPVQQLFENGGSRSYSHPCNFKKPKLNAFRSFPASSGAAPTPLAARSDATHLKLNAVSECALVYSTTPFGSSSSNIKCSKVDLSGKILEHHSLSATGINGRKDEWSDNGKIPRCPDGAQNVVALPAVPLRSVPTINVRWKPEKSVSSHEKDYGQILANTSDNTVHKKDFFKHESDKLEAVIAEAKEFINLLDSKYSTPKTFPIVDAFLKDSRESNDQLPSLKSDAFHPCTSIGVQKPMMETVKHHERERNQISTESFMLQNLDKSRLGKGIKDNSGISLVVEEKKASGTETLSVEDEDEFSLLSSEQWNALQFHFNHKDECTKPSMVKLEKKLERRSSLKFARECRNAIEPQGISAGTKSDQPNERFYDFELTETKCREHQVDGSMDLDEISTIAKSEQDKPLKTFSPDDETVAINSINEPEYCENHKESINLEIVQRDHPQGRKVMQALKLFKEEYVKLLNNHELEWSGEKTVRFPHIEAGVRVKAKGMGVSKDNKRFGHIPGIEIGDEFSFRSELDIVGLHCQLVAGIDSVKIDGNRYATSVVNSGCYENTATTHGTLIYSGQGGNPKVSNSAAADQKLEKGNLAMTNSMKMGYPVRVISRRSCPMTSKSLSRKNERGYMYVYDGLYTIKKYWQEREDQTKKLVYKFELQRLPGQPRNCGTNVKLGKQIKANRGVCVLDDVSRGKEKFPVRVMNAVDDDLPLPFTYITKIVYPPWYQRSDPIGCNCIDGCSDSEQCPCVIKNGGEIPFNEKGAILRAMPNKVVHECGPSCKCPPSCMNRVSQHGPRYRFEIFKTKSMGWGVRSRDYILRGSFICEYVGELLGDQEADQRIGNDEYLFDISQSRDLKDDGFALDAGKYGNVARFINHSCSPNVFSQEIIYDNNDKRMPRIMFFAGKNIPPKQELRYDYNYKENRVRDENGNIKEKACHCGSQKCTARLDKYLSCSNSVRARLVKYSKIY</sequence>
<dbReference type="PROSITE" id="PS50867">
    <property type="entry name" value="PRE_SET"/>
    <property type="match status" value="1"/>
</dbReference>
<dbReference type="GO" id="GO:0005634">
    <property type="term" value="C:nucleus"/>
    <property type="evidence" value="ECO:0007669"/>
    <property type="project" value="UniProtKB-SubCell"/>
</dbReference>
<dbReference type="AlphaFoldDB" id="A0AAD4JCZ9"/>
<dbReference type="PANTHER" id="PTHR45660:SF46">
    <property type="entry name" value="HISTONE-LYSINE N-METHYLTRANSFERASE, H3 LYSINE-9 SPECIFIC SUVH6"/>
    <property type="match status" value="1"/>
</dbReference>
<evidence type="ECO:0000259" key="11">
    <source>
        <dbReference type="PROSITE" id="PS50868"/>
    </source>
</evidence>
<dbReference type="InterPro" id="IPR051357">
    <property type="entry name" value="H3K9_HMTase_SUVAR3-9"/>
</dbReference>
<accession>A0AAD4JCZ9</accession>
<keyword evidence="5" id="KW-0949">S-adenosyl-L-methionine</keyword>
<feature type="domain" description="YDG" evidence="12">
    <location>
        <begin position="582"/>
        <end position="735"/>
    </location>
</feature>
<dbReference type="InterPro" id="IPR036987">
    <property type="entry name" value="SRA-YDG_sf"/>
</dbReference>
<dbReference type="Gene3D" id="2.30.280.10">
    <property type="entry name" value="SRA-YDG"/>
    <property type="match status" value="1"/>
</dbReference>
<evidence type="ECO:0000259" key="12">
    <source>
        <dbReference type="PROSITE" id="PS51015"/>
    </source>
</evidence>
<evidence type="ECO:0000256" key="8">
    <source>
        <dbReference type="PROSITE-ProRule" id="PRU00358"/>
    </source>
</evidence>
<name>A0AAD4JCZ9_PERFH</name>
<feature type="domain" description="Pre-SET" evidence="10">
    <location>
        <begin position="806"/>
        <end position="868"/>
    </location>
</feature>
<gene>
    <name evidence="13" type="ORF">C2S53_005774</name>
</gene>
<dbReference type="InterPro" id="IPR015947">
    <property type="entry name" value="PUA-like_sf"/>
</dbReference>
<keyword evidence="3" id="KW-0489">Methyltransferase</keyword>
<dbReference type="PROSITE" id="PS51575">
    <property type="entry name" value="SAM_MT43_SUVAR39_2"/>
    <property type="match status" value="1"/>
</dbReference>
<dbReference type="InterPro" id="IPR025794">
    <property type="entry name" value="H3-K9-MeTrfase_plant"/>
</dbReference>